<dbReference type="EMBL" id="JABWDY010002168">
    <property type="protein sequence ID" value="KAF5206852.1"/>
    <property type="molecule type" value="Genomic_DNA"/>
</dbReference>
<feature type="compositionally biased region" description="Polar residues" evidence="2">
    <location>
        <begin position="8"/>
        <end position="17"/>
    </location>
</feature>
<proteinExistence type="predicted"/>
<dbReference type="GO" id="GO:0016874">
    <property type="term" value="F:ligase activity"/>
    <property type="evidence" value="ECO:0007669"/>
    <property type="project" value="UniProtKB-KW"/>
</dbReference>
<feature type="region of interest" description="Disordered" evidence="2">
    <location>
        <begin position="1"/>
        <end position="50"/>
    </location>
</feature>
<dbReference type="InterPro" id="IPR046527">
    <property type="entry name" value="PIR2-like_helical"/>
</dbReference>
<dbReference type="Proteomes" id="UP000554482">
    <property type="component" value="Unassembled WGS sequence"/>
</dbReference>
<feature type="domain" description="PIR2-like helical" evidence="3">
    <location>
        <begin position="138"/>
        <end position="250"/>
    </location>
</feature>
<evidence type="ECO:0000256" key="2">
    <source>
        <dbReference type="SAM" id="MobiDB-lite"/>
    </source>
</evidence>
<reference evidence="4 5" key="1">
    <citation type="submission" date="2020-06" db="EMBL/GenBank/DDBJ databases">
        <title>Transcriptomic and genomic resources for Thalictrum thalictroides and T. hernandezii: Facilitating candidate gene discovery in an emerging model plant lineage.</title>
        <authorList>
            <person name="Arias T."/>
            <person name="Riano-Pachon D.M."/>
            <person name="Di Stilio V.S."/>
        </authorList>
    </citation>
    <scope>NUCLEOTIDE SEQUENCE [LARGE SCALE GENOMIC DNA]</scope>
    <source>
        <strain evidence="5">cv. WT478/WT964</strain>
        <tissue evidence="4">Leaves</tissue>
    </source>
</reference>
<dbReference type="PANTHER" id="PTHR46405">
    <property type="entry name" value="OS05G0141500 PROTEIN"/>
    <property type="match status" value="1"/>
</dbReference>
<accession>A0A7J6XEL7</accession>
<feature type="coiled-coil region" evidence="1">
    <location>
        <begin position="421"/>
        <end position="448"/>
    </location>
</feature>
<comment type="caution">
    <text evidence="4">The sequence shown here is derived from an EMBL/GenBank/DDBJ whole genome shotgun (WGS) entry which is preliminary data.</text>
</comment>
<feature type="region of interest" description="Disordered" evidence="2">
    <location>
        <begin position="284"/>
        <end position="317"/>
    </location>
</feature>
<evidence type="ECO:0000313" key="5">
    <source>
        <dbReference type="Proteomes" id="UP000554482"/>
    </source>
</evidence>
<organism evidence="4 5">
    <name type="scientific">Thalictrum thalictroides</name>
    <name type="common">Rue-anemone</name>
    <name type="synonym">Anemone thalictroides</name>
    <dbReference type="NCBI Taxonomy" id="46969"/>
    <lineage>
        <taxon>Eukaryota</taxon>
        <taxon>Viridiplantae</taxon>
        <taxon>Streptophyta</taxon>
        <taxon>Embryophyta</taxon>
        <taxon>Tracheophyta</taxon>
        <taxon>Spermatophyta</taxon>
        <taxon>Magnoliopsida</taxon>
        <taxon>Ranunculales</taxon>
        <taxon>Ranunculaceae</taxon>
        <taxon>Thalictroideae</taxon>
        <taxon>Thalictrum</taxon>
    </lineage>
</organism>
<feature type="region of interest" description="Disordered" evidence="2">
    <location>
        <begin position="581"/>
        <end position="600"/>
    </location>
</feature>
<dbReference type="AlphaFoldDB" id="A0A7J6XEL7"/>
<feature type="compositionally biased region" description="Low complexity" evidence="2">
    <location>
        <begin position="490"/>
        <end position="501"/>
    </location>
</feature>
<sequence>MSSEKSKGSNGENSPDISSPALVEEKGSRNKRKFTSDPPVGDLNKPPSCSKNECQGYEFSAERFQNIPKHEQCGLCDTCRCNQDNPDASKLELIQSHPEESATLESVQPIVEQESKLLLDADWSDLTETQLEELCLNNLDLIFRSVIKTIVASGYSEDVATKAVLRLDLSYGCKDTMSNVVDNTLAVLESGRELDASREHIFENLEQLEKYILAEMVCVLREVSPHFNTGDAMWCLLIYDMNVSLACAMDGDSLSSLGSNGDSGESSSASMVPKLKEDIIEDITPNTTNTNSPVVTPKGSQPEMPAVKGIPNLPNPCERRLPEKTNPTSTSDNIKKALAVIDERIQVKSQSYISSEKPVVTRKGQASGVKKETILRQKIQYRGALRTGKLSGLNGFFMDKKLKSVSDSMGIHSKNASMKIKKAIEVNIAEAEENFHQMKKTMEVTIAQAEGSCHLSVNVGTSKSTTSKKKTVNNPLVLPDDTEQTLTPPSKSNAASNPTTSSAVVHDFSHYGIPYDKATGKWVPNDKQDAAILKLVANAQELQNQLGEWTDWANQKVMQATRRLSKDKAELKALKQEKEDVERIQKERQSQEEGNVKQLSEMENALSKATGQVEKVDATVRKLEAENSKLKQGMEEAKKRYAEASESYREVSRREKKIIKKLQSLERQNTSLQEDLAMLKRRRGQLEQEVEQARRSISISWRLDRNNSRGRRNRYFYMWSPEEKKENKLRPQQNWKVTH</sequence>
<feature type="compositionally biased region" description="Basic and acidic residues" evidence="2">
    <location>
        <begin position="581"/>
        <end position="595"/>
    </location>
</feature>
<keyword evidence="5" id="KW-1185">Reference proteome</keyword>
<evidence type="ECO:0000256" key="1">
    <source>
        <dbReference type="SAM" id="Coils"/>
    </source>
</evidence>
<name>A0A7J6XEL7_THATH</name>
<feature type="compositionally biased region" description="Low complexity" evidence="2">
    <location>
        <begin position="284"/>
        <end position="297"/>
    </location>
</feature>
<feature type="region of interest" description="Disordered" evidence="2">
    <location>
        <begin position="460"/>
        <end position="501"/>
    </location>
</feature>
<dbReference type="InterPro" id="IPR046934">
    <property type="entry name" value="PIR2-like"/>
</dbReference>
<evidence type="ECO:0000259" key="3">
    <source>
        <dbReference type="Pfam" id="PF20235"/>
    </source>
</evidence>
<dbReference type="PANTHER" id="PTHR46405:SF2">
    <property type="entry name" value="OS05G0141500 PROTEIN"/>
    <property type="match status" value="1"/>
</dbReference>
<dbReference type="Pfam" id="PF20235">
    <property type="entry name" value="PIR2-like_helical"/>
    <property type="match status" value="1"/>
</dbReference>
<keyword evidence="4" id="KW-0436">Ligase</keyword>
<protein>
    <submittedName>
        <fullName evidence="4">Ring type e3 ligase</fullName>
    </submittedName>
</protein>
<dbReference type="OrthoDB" id="774873at2759"/>
<evidence type="ECO:0000313" key="4">
    <source>
        <dbReference type="EMBL" id="KAF5206852.1"/>
    </source>
</evidence>
<gene>
    <name evidence="4" type="ORF">FRX31_003563</name>
</gene>
<keyword evidence="1" id="KW-0175">Coiled coil</keyword>